<gene>
    <name evidence="3" type="ORF">OHM77_10190</name>
</gene>
<evidence type="ECO:0000256" key="2">
    <source>
        <dbReference type="ARBA" id="ARBA00022649"/>
    </source>
</evidence>
<proteinExistence type="inferred from homology"/>
<dbReference type="InterPro" id="IPR035093">
    <property type="entry name" value="RelE/ParE_toxin_dom_sf"/>
</dbReference>
<dbReference type="Gene3D" id="3.30.2310.20">
    <property type="entry name" value="RelE-like"/>
    <property type="match status" value="1"/>
</dbReference>
<dbReference type="PANTHER" id="PTHR33755">
    <property type="entry name" value="TOXIN PARE1-RELATED"/>
    <property type="match status" value="1"/>
</dbReference>
<dbReference type="InterPro" id="IPR007712">
    <property type="entry name" value="RelE/ParE_toxin"/>
</dbReference>
<dbReference type="Pfam" id="PF05016">
    <property type="entry name" value="ParE_toxin"/>
    <property type="match status" value="1"/>
</dbReference>
<organism evidence="3">
    <name type="scientific">Candidatus Nitricoxidivorans perseverans</name>
    <dbReference type="NCBI Taxonomy" id="2975601"/>
    <lineage>
        <taxon>Bacteria</taxon>
        <taxon>Pseudomonadati</taxon>
        <taxon>Pseudomonadota</taxon>
        <taxon>Betaproteobacteria</taxon>
        <taxon>Nitrosomonadales</taxon>
        <taxon>Sterolibacteriaceae</taxon>
        <taxon>Candidatus Nitricoxidivorans</taxon>
    </lineage>
</organism>
<dbReference type="Proteomes" id="UP001234916">
    <property type="component" value="Chromosome"/>
</dbReference>
<dbReference type="PANTHER" id="PTHR33755:SF6">
    <property type="entry name" value="PLASMID STABILIZATION SYSTEM PROTEIN"/>
    <property type="match status" value="1"/>
</dbReference>
<comment type="similarity">
    <text evidence="1">Belongs to the RelE toxin family.</text>
</comment>
<evidence type="ECO:0000313" key="3">
    <source>
        <dbReference type="EMBL" id="WIM05062.1"/>
    </source>
</evidence>
<reference evidence="3" key="1">
    <citation type="journal article" date="2023" name="Nat. Microbiol.">
        <title>Enrichment and characterization of a nitric oxide-reducing microbial community in a continuous bioreactor.</title>
        <authorList>
            <person name="Garrido-Amador P."/>
            <person name="Stortenbeker N."/>
            <person name="Wessels H.J.C.T."/>
            <person name="Speth D.R."/>
            <person name="Garcia-Heredia I."/>
            <person name="Kartal B."/>
        </authorList>
    </citation>
    <scope>NUCLEOTIDE SEQUENCE</scope>
    <source>
        <strain evidence="3">MAG1</strain>
    </source>
</reference>
<dbReference type="InterPro" id="IPR051803">
    <property type="entry name" value="TA_system_RelE-like_toxin"/>
</dbReference>
<dbReference type="EMBL" id="CP107246">
    <property type="protein sequence ID" value="WIM05062.1"/>
    <property type="molecule type" value="Genomic_DNA"/>
</dbReference>
<evidence type="ECO:0000256" key="1">
    <source>
        <dbReference type="ARBA" id="ARBA00006226"/>
    </source>
</evidence>
<dbReference type="AlphaFoldDB" id="A0AA49FJP1"/>
<dbReference type="KEGG" id="npv:OHM77_10190"/>
<keyword evidence="2" id="KW-1277">Toxin-antitoxin system</keyword>
<protein>
    <submittedName>
        <fullName evidence="3">Type II toxin-antitoxin system RelE/ParE family toxin</fullName>
    </submittedName>
</protein>
<sequence>MPSRRLDFTARARRDVEAIEAYYLENASEAVADRAVDAILSQAEKMAALGLAFRPGIREGTRECVMQQFPYTLVYVAKNREIKIVRVLHQRSEYFNRRG</sequence>
<accession>A0AA49FJP1</accession>
<name>A0AA49FJP1_9PROT</name>